<keyword evidence="3" id="KW-1185">Reference proteome</keyword>
<dbReference type="EMBL" id="UGQL01000002">
    <property type="protein sequence ID" value="STZ70127.1"/>
    <property type="molecule type" value="Genomic_DNA"/>
</dbReference>
<organism evidence="2 3">
    <name type="scientific">Myroides odoratus</name>
    <name type="common">Flavobacterium odoratum</name>
    <dbReference type="NCBI Taxonomy" id="256"/>
    <lineage>
        <taxon>Bacteria</taxon>
        <taxon>Pseudomonadati</taxon>
        <taxon>Bacteroidota</taxon>
        <taxon>Flavobacteriia</taxon>
        <taxon>Flavobacteriales</taxon>
        <taxon>Flavobacteriaceae</taxon>
        <taxon>Myroides</taxon>
    </lineage>
</organism>
<dbReference type="InterPro" id="IPR050266">
    <property type="entry name" value="AB_hydrolase_sf"/>
</dbReference>
<dbReference type="Gene3D" id="3.40.50.1820">
    <property type="entry name" value="alpha/beta hydrolase"/>
    <property type="match status" value="1"/>
</dbReference>
<dbReference type="PANTHER" id="PTHR43798">
    <property type="entry name" value="MONOACYLGLYCEROL LIPASE"/>
    <property type="match status" value="1"/>
</dbReference>
<feature type="domain" description="AB hydrolase-1" evidence="1">
    <location>
        <begin position="31"/>
        <end position="186"/>
    </location>
</feature>
<dbReference type="InterPro" id="IPR000073">
    <property type="entry name" value="AB_hydrolase_1"/>
</dbReference>
<evidence type="ECO:0000313" key="3">
    <source>
        <dbReference type="Proteomes" id="UP000255024"/>
    </source>
</evidence>
<dbReference type="Proteomes" id="UP000255024">
    <property type="component" value="Unassembled WGS sequence"/>
</dbReference>
<dbReference type="InterPro" id="IPR029058">
    <property type="entry name" value="AB_hydrolase_fold"/>
</dbReference>
<dbReference type="GO" id="GO:0004177">
    <property type="term" value="F:aminopeptidase activity"/>
    <property type="evidence" value="ECO:0007669"/>
    <property type="project" value="UniProtKB-KW"/>
</dbReference>
<dbReference type="Pfam" id="PF00561">
    <property type="entry name" value="Abhydrolase_1"/>
    <property type="match status" value="1"/>
</dbReference>
<keyword evidence="2" id="KW-0645">Protease</keyword>
<accession>A0A378U4Q7</accession>
<reference evidence="2 3" key="1">
    <citation type="submission" date="2018-06" db="EMBL/GenBank/DDBJ databases">
        <authorList>
            <consortium name="Pathogen Informatics"/>
            <person name="Doyle S."/>
        </authorList>
    </citation>
    <scope>NUCLEOTIDE SEQUENCE [LARGE SCALE GENOMIC DNA]</scope>
    <source>
        <strain evidence="2 3">NCTC11179</strain>
    </source>
</reference>
<evidence type="ECO:0000259" key="1">
    <source>
        <dbReference type="Pfam" id="PF00561"/>
    </source>
</evidence>
<name>A0A378U4Q7_MYROD</name>
<gene>
    <name evidence="2" type="primary">pip</name>
    <name evidence="2" type="ORF">NCTC11179_03660</name>
</gene>
<dbReference type="PANTHER" id="PTHR43798:SF33">
    <property type="entry name" value="HYDROLASE, PUTATIVE (AFU_ORTHOLOGUE AFUA_2G14860)-RELATED"/>
    <property type="match status" value="1"/>
</dbReference>
<sequence length="261" mass="29990">MYKLTEQFIPVDGQQIFVHLYTHEHPKTDTTLVLLHDSLGSVELWRDWPGLLASQLQCNVMVYDRIGYGKSQPMQTSFRANDYLAEEGAFLERLRLVLQLGKLAVFGHSDGASIALWYGVLYPENTAAMVIEAGHVFVEDVTIQGVADAKKAYEETDLRYRLAKYHGERVEKLCYAWFDIWLNPDFRNWTMVPELPRITSPLLFLQGDLDEYGTLKQVEDTVTQVSGIAEQYIFEGVGHIPHKEQKEKTLTLIISFLNRYL</sequence>
<dbReference type="GO" id="GO:0016020">
    <property type="term" value="C:membrane"/>
    <property type="evidence" value="ECO:0007669"/>
    <property type="project" value="TreeGrafter"/>
</dbReference>
<dbReference type="RefSeq" id="WP_115092683.1">
    <property type="nucleotide sequence ID" value="NZ_CP068107.1"/>
</dbReference>
<keyword evidence="2" id="KW-0031">Aminopeptidase</keyword>
<evidence type="ECO:0000313" key="2">
    <source>
        <dbReference type="EMBL" id="STZ70127.1"/>
    </source>
</evidence>
<dbReference type="EC" id="3.4.11.5" evidence="2"/>
<protein>
    <submittedName>
        <fullName evidence="2">Proline iminopeptidase</fullName>
        <ecNumber evidence="2">3.4.11.5</ecNumber>
    </submittedName>
</protein>
<proteinExistence type="predicted"/>
<dbReference type="AlphaFoldDB" id="A0A378U4Q7"/>
<keyword evidence="2" id="KW-0378">Hydrolase</keyword>
<dbReference type="SUPFAM" id="SSF53474">
    <property type="entry name" value="alpha/beta-Hydrolases"/>
    <property type="match status" value="1"/>
</dbReference>